<keyword evidence="2" id="KW-1185">Reference proteome</keyword>
<dbReference type="EMBL" id="BAAALM010000010">
    <property type="protein sequence ID" value="GAA1208719.1"/>
    <property type="molecule type" value="Genomic_DNA"/>
</dbReference>
<organism evidence="1 2">
    <name type="scientific">Prauserella alba</name>
    <dbReference type="NCBI Taxonomy" id="176898"/>
    <lineage>
        <taxon>Bacteria</taxon>
        <taxon>Bacillati</taxon>
        <taxon>Actinomycetota</taxon>
        <taxon>Actinomycetes</taxon>
        <taxon>Pseudonocardiales</taxon>
        <taxon>Pseudonocardiaceae</taxon>
        <taxon>Prauserella</taxon>
    </lineage>
</organism>
<comment type="caution">
    <text evidence="1">The sequence shown here is derived from an EMBL/GenBank/DDBJ whole genome shotgun (WGS) entry which is preliminary data.</text>
</comment>
<evidence type="ECO:0000313" key="1">
    <source>
        <dbReference type="EMBL" id="GAA1208719.1"/>
    </source>
</evidence>
<accession>A0ABN1VF52</accession>
<name>A0ABN1VF52_9PSEU</name>
<dbReference type="Proteomes" id="UP001500467">
    <property type="component" value="Unassembled WGS sequence"/>
</dbReference>
<gene>
    <name evidence="1" type="ORF">GCM10009675_30800</name>
</gene>
<sequence>MTDELTESLASIESALGRLGRELLLRLLQNGLSSDVVRSKLDAVGLSSTPELETVYGWRNGTASDAPAILDDIQLFPGFYLLSLDDAVTNYRAFAVDDRWMPGWLPVFANGGGDFYIVDLTAAGAAAVRRFWIDEAEHPVEFSSLGAMMTTLARGFERGIFYVDPQGYLEMDDLVFGRLAMEMNPDIAYWRELT</sequence>
<proteinExistence type="predicted"/>
<evidence type="ECO:0000313" key="2">
    <source>
        <dbReference type="Proteomes" id="UP001500467"/>
    </source>
</evidence>
<reference evidence="1 2" key="1">
    <citation type="journal article" date="2019" name="Int. J. Syst. Evol. Microbiol.">
        <title>The Global Catalogue of Microorganisms (GCM) 10K type strain sequencing project: providing services to taxonomists for standard genome sequencing and annotation.</title>
        <authorList>
            <consortium name="The Broad Institute Genomics Platform"/>
            <consortium name="The Broad Institute Genome Sequencing Center for Infectious Disease"/>
            <person name="Wu L."/>
            <person name="Ma J."/>
        </authorList>
    </citation>
    <scope>NUCLEOTIDE SEQUENCE [LARGE SCALE GENOMIC DNA]</scope>
    <source>
        <strain evidence="1 2">JCM 13022</strain>
    </source>
</reference>
<protein>
    <submittedName>
        <fullName evidence="1">SMI1/KNR4 family protein</fullName>
    </submittedName>
</protein>